<name>A0A8J2L893_9HEXA</name>
<organism evidence="2 3">
    <name type="scientific">Allacma fusca</name>
    <dbReference type="NCBI Taxonomy" id="39272"/>
    <lineage>
        <taxon>Eukaryota</taxon>
        <taxon>Metazoa</taxon>
        <taxon>Ecdysozoa</taxon>
        <taxon>Arthropoda</taxon>
        <taxon>Hexapoda</taxon>
        <taxon>Collembola</taxon>
        <taxon>Symphypleona</taxon>
        <taxon>Sminthuridae</taxon>
        <taxon>Allacma</taxon>
    </lineage>
</organism>
<evidence type="ECO:0000313" key="2">
    <source>
        <dbReference type="EMBL" id="CAG7826975.1"/>
    </source>
</evidence>
<reference evidence="2" key="1">
    <citation type="submission" date="2021-06" db="EMBL/GenBank/DDBJ databases">
        <authorList>
            <person name="Hodson N. C."/>
            <person name="Mongue J. A."/>
            <person name="Jaron S. K."/>
        </authorList>
    </citation>
    <scope>NUCLEOTIDE SEQUENCE</scope>
</reference>
<protein>
    <submittedName>
        <fullName evidence="2">Uncharacterized protein</fullName>
    </submittedName>
</protein>
<dbReference type="Proteomes" id="UP000708208">
    <property type="component" value="Unassembled WGS sequence"/>
</dbReference>
<dbReference type="OrthoDB" id="6369556at2759"/>
<feature type="chain" id="PRO_5035194069" evidence="1">
    <location>
        <begin position="22"/>
        <end position="279"/>
    </location>
</feature>
<evidence type="ECO:0000313" key="3">
    <source>
        <dbReference type="Proteomes" id="UP000708208"/>
    </source>
</evidence>
<sequence>GKESFQLTLLLVGIMGQKAEAFVPIFPETEHCTPNSRIVKSCFNIYVERDIEEIMGLIYPGGSKCGPDGRIVTTGRSEHPKTVYTERTTDILGLEQQCKKMRNVYHCLHSELYECDELAPFFFLRHVLFSMEQTINWLCGMAGEGSKSHVNNMHQEVQARFSVLLENVACMECLRVSTTTTAQCYSGKRNLTGDSHIWLKILRLERGPEICSELQKQLLCLWTLPRTGCSDGNDVYKNVTSVFVNTWCDQHPFRTSNSNRKKCQLAVTLAGLLLYFVSN</sequence>
<dbReference type="AlphaFoldDB" id="A0A8J2L893"/>
<feature type="non-terminal residue" evidence="2">
    <location>
        <position position="279"/>
    </location>
</feature>
<comment type="caution">
    <text evidence="2">The sequence shown here is derived from an EMBL/GenBank/DDBJ whole genome shotgun (WGS) entry which is preliminary data.</text>
</comment>
<evidence type="ECO:0000256" key="1">
    <source>
        <dbReference type="SAM" id="SignalP"/>
    </source>
</evidence>
<accession>A0A8J2L893</accession>
<gene>
    <name evidence="2" type="ORF">AFUS01_LOCUS36993</name>
</gene>
<dbReference type="EMBL" id="CAJVCH010541826">
    <property type="protein sequence ID" value="CAG7826975.1"/>
    <property type="molecule type" value="Genomic_DNA"/>
</dbReference>
<keyword evidence="1" id="KW-0732">Signal</keyword>
<feature type="signal peptide" evidence="1">
    <location>
        <begin position="1"/>
        <end position="21"/>
    </location>
</feature>
<proteinExistence type="predicted"/>
<keyword evidence="3" id="KW-1185">Reference proteome</keyword>